<feature type="transmembrane region" description="Helical" evidence="6">
    <location>
        <begin position="184"/>
        <end position="204"/>
    </location>
</feature>
<evidence type="ECO:0000256" key="2">
    <source>
        <dbReference type="ARBA" id="ARBA00022475"/>
    </source>
</evidence>
<comment type="subcellular location">
    <subcellularLocation>
        <location evidence="1">Cell membrane</location>
        <topology evidence="1">Multi-pass membrane protein</topology>
    </subcellularLocation>
</comment>
<feature type="transmembrane region" description="Helical" evidence="6">
    <location>
        <begin position="477"/>
        <end position="499"/>
    </location>
</feature>
<feature type="transmembrane region" description="Helical" evidence="6">
    <location>
        <begin position="321"/>
        <end position="340"/>
    </location>
</feature>
<proteinExistence type="predicted"/>
<dbReference type="GO" id="GO:0005886">
    <property type="term" value="C:plasma membrane"/>
    <property type="evidence" value="ECO:0007669"/>
    <property type="project" value="UniProtKB-SubCell"/>
</dbReference>
<gene>
    <name evidence="7" type="ORF">AS888_00740</name>
</gene>
<reference evidence="7 8" key="1">
    <citation type="submission" date="2015-11" db="EMBL/GenBank/DDBJ databases">
        <title>Genome Sequence of Bacillus simplex strain VanAntwerpen2.</title>
        <authorList>
            <person name="Couger M.B."/>
        </authorList>
    </citation>
    <scope>NUCLEOTIDE SEQUENCE [LARGE SCALE GENOMIC DNA]</scope>
    <source>
        <strain evidence="7 8">VanAntwerpen02</strain>
    </source>
</reference>
<feature type="transmembrane region" description="Helical" evidence="6">
    <location>
        <begin position="119"/>
        <end position="138"/>
    </location>
</feature>
<feature type="transmembrane region" description="Helical" evidence="6">
    <location>
        <begin position="447"/>
        <end position="465"/>
    </location>
</feature>
<feature type="transmembrane region" description="Helical" evidence="6">
    <location>
        <begin position="159"/>
        <end position="178"/>
    </location>
</feature>
<feature type="transmembrane region" description="Helical" evidence="6">
    <location>
        <begin position="279"/>
        <end position="300"/>
    </location>
</feature>
<feature type="transmembrane region" description="Helical" evidence="6">
    <location>
        <begin position="385"/>
        <end position="405"/>
    </location>
</feature>
<evidence type="ECO:0000313" key="8">
    <source>
        <dbReference type="Proteomes" id="UP000064189"/>
    </source>
</evidence>
<accession>A0A120GND5</accession>
<comment type="caution">
    <text evidence="7">The sequence shown here is derived from an EMBL/GenBank/DDBJ whole genome shotgun (WGS) entry which is preliminary data.</text>
</comment>
<dbReference type="PIRSF" id="PIRSF038958">
    <property type="entry name" value="PG_synth_SpoVB"/>
    <property type="match status" value="1"/>
</dbReference>
<dbReference type="InterPro" id="IPR014249">
    <property type="entry name" value="Spore_V_B"/>
</dbReference>
<dbReference type="InterPro" id="IPR024923">
    <property type="entry name" value="PG_synth_SpoVB"/>
</dbReference>
<dbReference type="PANTHER" id="PTHR30250">
    <property type="entry name" value="PST FAMILY PREDICTED COLANIC ACID TRANSPORTER"/>
    <property type="match status" value="1"/>
</dbReference>
<feature type="transmembrane region" description="Helical" evidence="6">
    <location>
        <begin position="82"/>
        <end position="107"/>
    </location>
</feature>
<keyword evidence="3 6" id="KW-0812">Transmembrane</keyword>
<dbReference type="RefSeq" id="WP_061143717.1">
    <property type="nucleotide sequence ID" value="NZ_LNNH01000040.1"/>
</dbReference>
<name>A0A120GND5_9BACI</name>
<dbReference type="EMBL" id="LNNH01000040">
    <property type="protein sequence ID" value="KWW14091.1"/>
    <property type="molecule type" value="Genomic_DNA"/>
</dbReference>
<organism evidence="7 8">
    <name type="scientific">Peribacillus simplex</name>
    <dbReference type="NCBI Taxonomy" id="1478"/>
    <lineage>
        <taxon>Bacteria</taxon>
        <taxon>Bacillati</taxon>
        <taxon>Bacillota</taxon>
        <taxon>Bacilli</taxon>
        <taxon>Bacillales</taxon>
        <taxon>Bacillaceae</taxon>
        <taxon>Peribacillus</taxon>
    </lineage>
</organism>
<keyword evidence="4 6" id="KW-1133">Transmembrane helix</keyword>
<dbReference type="InterPro" id="IPR002797">
    <property type="entry name" value="Polysacc_synth"/>
</dbReference>
<dbReference type="CDD" id="cd13124">
    <property type="entry name" value="MATE_SpoVB_like"/>
    <property type="match status" value="1"/>
</dbReference>
<dbReference type="Pfam" id="PF01943">
    <property type="entry name" value="Polysacc_synt"/>
    <property type="match status" value="1"/>
</dbReference>
<evidence type="ECO:0000256" key="4">
    <source>
        <dbReference type="ARBA" id="ARBA00022989"/>
    </source>
</evidence>
<evidence type="ECO:0000256" key="5">
    <source>
        <dbReference type="ARBA" id="ARBA00023136"/>
    </source>
</evidence>
<sequence length="520" mass="56764">MSKFLKGTLILLIASLITRVLGFINRIVIARFIGEEGVGLYMMALPTLFLVVNITQLGLPIAISKFVAEANARGDERKIKKILVVSLACTFALSMIFTPAMLLFAPVLSEYLFTDPRTVWPLMAIAPIVPIIAISSVLRGYFQGKQNMKPFAFSQVIEQVARITFIAVLTKAFLPYGIEYAAAGAMFASIIGELVSLIYLLTSFKLKKHFKFRKNFFKNVKSGKGTFTELMGIALPSTGSRMIGSLSWFFEPIVVAQSLALAGVTAAAATSQYGELTGYALPLLMLPSFITSSLATALVPAVSEARTTGNFLLVEHRLQQALKITFITGCLAVVILFIFAEPILQVMYGSSHAAVFIKFLAPFFILFYFQFPLQSMLQALDLAKAAMFNSLAGNILKIGVIWLLASKESFGIMGAAVGIAVGSMLVTFLHFSTVLKVVPFTLHFRSYISALILALISGWGGYYLYQAPLSAQPLVPRLLLSVTVVILLFTFSLLMTGSIKKADLIRIPKVGGFLSKFAWK</sequence>
<dbReference type="Proteomes" id="UP000064189">
    <property type="component" value="Unassembled WGS sequence"/>
</dbReference>
<evidence type="ECO:0000256" key="3">
    <source>
        <dbReference type="ARBA" id="ARBA00022692"/>
    </source>
</evidence>
<dbReference type="AlphaFoldDB" id="A0A120GND5"/>
<feature type="transmembrane region" description="Helical" evidence="6">
    <location>
        <begin position="352"/>
        <end position="373"/>
    </location>
</feature>
<evidence type="ECO:0000313" key="7">
    <source>
        <dbReference type="EMBL" id="KWW14091.1"/>
    </source>
</evidence>
<keyword evidence="2" id="KW-1003">Cell membrane</keyword>
<protein>
    <submittedName>
        <fullName evidence="7">Stage V sporulation protein B</fullName>
    </submittedName>
</protein>
<feature type="transmembrane region" description="Helical" evidence="6">
    <location>
        <begin position="248"/>
        <end position="273"/>
    </location>
</feature>
<feature type="transmembrane region" description="Helical" evidence="6">
    <location>
        <begin position="38"/>
        <end position="61"/>
    </location>
</feature>
<dbReference type="NCBIfam" id="TIGR02900">
    <property type="entry name" value="spore_V_B"/>
    <property type="match status" value="1"/>
</dbReference>
<dbReference type="InterPro" id="IPR050833">
    <property type="entry name" value="Poly_Biosynth_Transport"/>
</dbReference>
<keyword evidence="5 6" id="KW-0472">Membrane</keyword>
<evidence type="ECO:0000256" key="6">
    <source>
        <dbReference type="SAM" id="Phobius"/>
    </source>
</evidence>
<evidence type="ECO:0000256" key="1">
    <source>
        <dbReference type="ARBA" id="ARBA00004651"/>
    </source>
</evidence>
<feature type="transmembrane region" description="Helical" evidence="6">
    <location>
        <begin position="411"/>
        <end position="435"/>
    </location>
</feature>
<keyword evidence="8" id="KW-1185">Reference proteome</keyword>
<dbReference type="PANTHER" id="PTHR30250:SF24">
    <property type="entry name" value="STAGE V SPORULATION PROTEIN B"/>
    <property type="match status" value="1"/>
</dbReference>